<sequence length="326" mass="36179">MSELVRALAEKPDITKPRWDQSTFDGRARHFFAVVNPLNIFVTNAQLEECRRVVTEYKEGKIPENLTVEQLWRAKQLYDSAFHPETGEKMPLIGRMSAQVPCNTIITGGLLTFYKGTAAVLFWQWLNQTYNATVNYTNRSGEHAVTGNQLLKAYCCATGGAMASALTLNSLAKKLPPVYGRLVPFCSIAIANAINNPMMRIKEFTDGITLEDESGRKVGSSTAVAKTAIAQVVVSRILMAVPYMVLTPLAVNSLEKRWAWFRARPFLSGPFQTAMCGVILMLSTPLCCAIFPQKAQIKVGDLEPEVRDQIRALPNPPEVVYYNKGL</sequence>
<feature type="transmembrane region" description="Helical" evidence="10">
    <location>
        <begin position="233"/>
        <end position="251"/>
    </location>
</feature>
<dbReference type="PANTHER" id="PTHR11153:SF20">
    <property type="entry name" value="SIDEROFLEXIN-3"/>
    <property type="match status" value="1"/>
</dbReference>
<evidence type="ECO:0000256" key="9">
    <source>
        <dbReference type="ARBA" id="ARBA00036416"/>
    </source>
</evidence>
<evidence type="ECO:0000256" key="8">
    <source>
        <dbReference type="ARBA" id="ARBA00023136"/>
    </source>
</evidence>
<evidence type="ECO:0000313" key="12">
    <source>
        <dbReference type="Proteomes" id="UP000659654"/>
    </source>
</evidence>
<comment type="caution">
    <text evidence="10">Lacks conserved residue(s) required for the propagation of feature annotation.</text>
</comment>
<dbReference type="OrthoDB" id="6608471at2759"/>
<dbReference type="AlphaFoldDB" id="A0A7I8XHV0"/>
<dbReference type="Proteomes" id="UP000582659">
    <property type="component" value="Unassembled WGS sequence"/>
</dbReference>
<evidence type="ECO:0000256" key="6">
    <source>
        <dbReference type="ARBA" id="ARBA00022989"/>
    </source>
</evidence>
<dbReference type="InterPro" id="IPR004686">
    <property type="entry name" value="Mtc"/>
</dbReference>
<keyword evidence="5" id="KW-0029">Amino-acid transport</keyword>
<keyword evidence="12" id="KW-1185">Reference proteome</keyword>
<dbReference type="EMBL" id="CAJFCV020000001">
    <property type="protein sequence ID" value="CAG9079789.1"/>
    <property type="molecule type" value="Genomic_DNA"/>
</dbReference>
<comment type="similarity">
    <text evidence="2 10">Belongs to the sideroflexin family.</text>
</comment>
<evidence type="ECO:0000313" key="11">
    <source>
        <dbReference type="EMBL" id="CAD5207983.1"/>
    </source>
</evidence>
<dbReference type="GO" id="GO:0140300">
    <property type="term" value="P:serine import into mitochondrion"/>
    <property type="evidence" value="ECO:0007669"/>
    <property type="project" value="TreeGrafter"/>
</dbReference>
<name>A0A7I8XHV0_BURXY</name>
<evidence type="ECO:0000256" key="3">
    <source>
        <dbReference type="ARBA" id="ARBA00022448"/>
    </source>
</evidence>
<keyword evidence="4 10" id="KW-0812">Transmembrane</keyword>
<keyword evidence="8 10" id="KW-0472">Membrane</keyword>
<dbReference type="Proteomes" id="UP000659654">
    <property type="component" value="Unassembled WGS sequence"/>
</dbReference>
<proteinExistence type="inferred from homology"/>
<organism evidence="11 12">
    <name type="scientific">Bursaphelenchus xylophilus</name>
    <name type="common">Pinewood nematode worm</name>
    <name type="synonym">Aphelenchoides xylophilus</name>
    <dbReference type="NCBI Taxonomy" id="6326"/>
    <lineage>
        <taxon>Eukaryota</taxon>
        <taxon>Metazoa</taxon>
        <taxon>Ecdysozoa</taxon>
        <taxon>Nematoda</taxon>
        <taxon>Chromadorea</taxon>
        <taxon>Rhabditida</taxon>
        <taxon>Tylenchina</taxon>
        <taxon>Tylenchomorpha</taxon>
        <taxon>Aphelenchoidea</taxon>
        <taxon>Aphelenchoididae</taxon>
        <taxon>Bursaphelenchus</taxon>
    </lineage>
</organism>
<reference evidence="11" key="1">
    <citation type="submission" date="2020-09" db="EMBL/GenBank/DDBJ databases">
        <authorList>
            <person name="Kikuchi T."/>
        </authorList>
    </citation>
    <scope>NUCLEOTIDE SEQUENCE</scope>
    <source>
        <strain evidence="11">Ka4C1</strain>
    </source>
</reference>
<comment type="caution">
    <text evidence="11">The sequence shown here is derived from an EMBL/GenBank/DDBJ whole genome shotgun (WGS) entry which is preliminary data.</text>
</comment>
<dbReference type="Pfam" id="PF03820">
    <property type="entry name" value="SFXNs"/>
    <property type="match status" value="1"/>
</dbReference>
<evidence type="ECO:0000256" key="7">
    <source>
        <dbReference type="ARBA" id="ARBA00023128"/>
    </source>
</evidence>
<accession>A0A7I8XHV0</accession>
<gene>
    <name evidence="11" type="ORF">BXYJ_LOCUS219</name>
</gene>
<keyword evidence="6 10" id="KW-1133">Transmembrane helix</keyword>
<evidence type="ECO:0000256" key="2">
    <source>
        <dbReference type="ARBA" id="ARBA00005974"/>
    </source>
</evidence>
<dbReference type="GO" id="GO:0005743">
    <property type="term" value="C:mitochondrial inner membrane"/>
    <property type="evidence" value="ECO:0007669"/>
    <property type="project" value="TreeGrafter"/>
</dbReference>
<keyword evidence="7 10" id="KW-0496">Mitochondrion</keyword>
<evidence type="ECO:0000256" key="4">
    <source>
        <dbReference type="ARBA" id="ARBA00022692"/>
    </source>
</evidence>
<evidence type="ECO:0000256" key="10">
    <source>
        <dbReference type="RuleBase" id="RU362000"/>
    </source>
</evidence>
<dbReference type="EMBL" id="CAJFDI010000001">
    <property type="protein sequence ID" value="CAD5207983.1"/>
    <property type="molecule type" value="Genomic_DNA"/>
</dbReference>
<keyword evidence="3" id="KW-0813">Transport</keyword>
<evidence type="ECO:0000256" key="1">
    <source>
        <dbReference type="ARBA" id="ARBA00004225"/>
    </source>
</evidence>
<evidence type="ECO:0000256" key="5">
    <source>
        <dbReference type="ARBA" id="ARBA00022970"/>
    </source>
</evidence>
<dbReference type="PANTHER" id="PTHR11153">
    <property type="entry name" value="SIDEROFLEXIN"/>
    <property type="match status" value="1"/>
</dbReference>
<feature type="transmembrane region" description="Helical" evidence="10">
    <location>
        <begin position="271"/>
        <end position="291"/>
    </location>
</feature>
<comment type="catalytic activity">
    <reaction evidence="9">
        <text>L-serine(in) = L-serine(out)</text>
        <dbReference type="Rhea" id="RHEA:35031"/>
        <dbReference type="ChEBI" id="CHEBI:33384"/>
    </reaction>
</comment>
<dbReference type="GO" id="GO:0015075">
    <property type="term" value="F:monoatomic ion transmembrane transporter activity"/>
    <property type="evidence" value="ECO:0007669"/>
    <property type="project" value="InterPro"/>
</dbReference>
<protein>
    <recommendedName>
        <fullName evidence="10">Sidoreflexin</fullName>
    </recommendedName>
</protein>
<comment type="subcellular location">
    <subcellularLocation>
        <location evidence="1 10">Mitochondrion membrane</location>
        <topology evidence="1 10">Multi-pass membrane protein</topology>
    </subcellularLocation>
</comment>
<dbReference type="NCBIfam" id="TIGR00798">
    <property type="entry name" value="mtc"/>
    <property type="match status" value="1"/>
</dbReference>